<dbReference type="InterPro" id="IPR036249">
    <property type="entry name" value="Thioredoxin-like_sf"/>
</dbReference>
<dbReference type="RefSeq" id="WP_010918663.1">
    <property type="nucleotide sequence ID" value="NC_011916.1"/>
</dbReference>
<dbReference type="OrthoDB" id="9810080at2"/>
<name>A0A0H3C5M3_CAUVN</name>
<dbReference type="SFLD" id="SFLDG00358">
    <property type="entry name" value="Main_(cytGST)"/>
    <property type="match status" value="1"/>
</dbReference>
<evidence type="ECO:0000259" key="2">
    <source>
        <dbReference type="PROSITE" id="PS50404"/>
    </source>
</evidence>
<dbReference type="PROSITE" id="PS50404">
    <property type="entry name" value="GST_NTER"/>
    <property type="match status" value="1"/>
</dbReference>
<protein>
    <submittedName>
        <fullName evidence="4">Glutathione S-transferase</fullName>
        <ecNumber evidence="4">2.5.1.18</ecNumber>
    </submittedName>
</protein>
<accession>A0A0H3C5M3</accession>
<dbReference type="InterPro" id="IPR040079">
    <property type="entry name" value="Glutathione_S-Trfase"/>
</dbReference>
<dbReference type="Pfam" id="PF00043">
    <property type="entry name" value="GST_C"/>
    <property type="match status" value="1"/>
</dbReference>
<dbReference type="KEGG" id="ccs:CCNA_00818"/>
<dbReference type="PANTHER" id="PTHR44051:SF21">
    <property type="entry name" value="GLUTATHIONE S-TRANSFERASE FAMILY PROTEIN"/>
    <property type="match status" value="1"/>
</dbReference>
<dbReference type="PANTHER" id="PTHR44051">
    <property type="entry name" value="GLUTATHIONE S-TRANSFERASE-RELATED"/>
    <property type="match status" value="1"/>
</dbReference>
<feature type="region of interest" description="Disordered" evidence="1">
    <location>
        <begin position="1"/>
        <end position="27"/>
    </location>
</feature>
<dbReference type="SFLD" id="SFLDS00019">
    <property type="entry name" value="Glutathione_Transferase_(cytos"/>
    <property type="match status" value="1"/>
</dbReference>
<dbReference type="Proteomes" id="UP000001364">
    <property type="component" value="Chromosome"/>
</dbReference>
<gene>
    <name evidence="4" type="ordered locus">CCNA_00818</name>
</gene>
<dbReference type="GeneID" id="7329854"/>
<dbReference type="CDD" id="cd03046">
    <property type="entry name" value="GST_N_GTT1_like"/>
    <property type="match status" value="1"/>
</dbReference>
<feature type="domain" description="GST N-terminal" evidence="2">
    <location>
        <begin position="29"/>
        <end position="109"/>
    </location>
</feature>
<keyword evidence="4" id="KW-0808">Transferase</keyword>
<dbReference type="HOGENOM" id="CLU_011226_6_4_5"/>
<reference evidence="4 5" key="1">
    <citation type="journal article" date="2010" name="J. Bacteriol.">
        <title>The genetic basis of laboratory adaptation in Caulobacter crescentus.</title>
        <authorList>
            <person name="Marks M.E."/>
            <person name="Castro-Rojas C.M."/>
            <person name="Teiling C."/>
            <person name="Du L."/>
            <person name="Kapatral V."/>
            <person name="Walunas T.L."/>
            <person name="Crosson S."/>
        </authorList>
    </citation>
    <scope>NUCLEOTIDE SEQUENCE [LARGE SCALE GENOMIC DNA]</scope>
    <source>
        <strain evidence="5">NA1000 / CB15N</strain>
    </source>
</reference>
<keyword evidence="5" id="KW-1185">Reference proteome</keyword>
<dbReference type="Gene3D" id="3.40.30.10">
    <property type="entry name" value="Glutaredoxin"/>
    <property type="match status" value="1"/>
</dbReference>
<dbReference type="AlphaFoldDB" id="A0A0H3C5M3"/>
<dbReference type="EMBL" id="CP001340">
    <property type="protein sequence ID" value="ACL94283.1"/>
    <property type="molecule type" value="Genomic_DNA"/>
</dbReference>
<evidence type="ECO:0000313" key="5">
    <source>
        <dbReference type="Proteomes" id="UP000001364"/>
    </source>
</evidence>
<dbReference type="InterPro" id="IPR004045">
    <property type="entry name" value="Glutathione_S-Trfase_N"/>
</dbReference>
<dbReference type="InterPro" id="IPR010987">
    <property type="entry name" value="Glutathione-S-Trfase_C-like"/>
</dbReference>
<evidence type="ECO:0000259" key="3">
    <source>
        <dbReference type="PROSITE" id="PS50405"/>
    </source>
</evidence>
<dbReference type="SFLD" id="SFLDG01150">
    <property type="entry name" value="Main.1:_Beta-like"/>
    <property type="match status" value="1"/>
</dbReference>
<sequence>MAPAPPRNPSPDHLRRPPSPARGEGLEKPPMITLWHCRDARSFRPLWALEELELPYDLKLLPFPPRFLAREYLDENPLGTIPLLVDGDTRMTESSAMIEYLSMRHGGGHLSVRPEEPGYGAYLNGLLFGEATLTFPQTLVLRYTRLEPEERRQPQVAADYARWFLARLRGLETLLERAPFVAADRFTGADISVAYALLLAQSLKLDSDFPPAVAAYWARMRERPAFLRAQVAQQDGPPSL</sequence>
<evidence type="ECO:0000313" key="4">
    <source>
        <dbReference type="EMBL" id="ACL94283.1"/>
    </source>
</evidence>
<dbReference type="Gene3D" id="1.20.1050.10">
    <property type="match status" value="1"/>
</dbReference>
<dbReference type="RefSeq" id="YP_002516191.1">
    <property type="nucleotide sequence ID" value="NC_011916.1"/>
</dbReference>
<dbReference type="SMR" id="A0A0H3C5M3"/>
<dbReference type="InterPro" id="IPR004046">
    <property type="entry name" value="GST_C"/>
</dbReference>
<dbReference type="PATRIC" id="fig|565050.3.peg.806"/>
<dbReference type="SUPFAM" id="SSF47616">
    <property type="entry name" value="GST C-terminal domain-like"/>
    <property type="match status" value="1"/>
</dbReference>
<dbReference type="PROSITE" id="PS50405">
    <property type="entry name" value="GST_CTER"/>
    <property type="match status" value="1"/>
</dbReference>
<proteinExistence type="predicted"/>
<feature type="domain" description="GST C-terminal" evidence="3">
    <location>
        <begin position="116"/>
        <end position="239"/>
    </location>
</feature>
<dbReference type="InterPro" id="IPR036282">
    <property type="entry name" value="Glutathione-S-Trfase_C_sf"/>
</dbReference>
<dbReference type="PhylomeDB" id="A0A0H3C5M3"/>
<dbReference type="EC" id="2.5.1.18" evidence="4"/>
<dbReference type="SUPFAM" id="SSF52833">
    <property type="entry name" value="Thioredoxin-like"/>
    <property type="match status" value="1"/>
</dbReference>
<organism evidence="4 5">
    <name type="scientific">Caulobacter vibrioides (strain NA1000 / CB15N)</name>
    <name type="common">Caulobacter crescentus</name>
    <dbReference type="NCBI Taxonomy" id="565050"/>
    <lineage>
        <taxon>Bacteria</taxon>
        <taxon>Pseudomonadati</taxon>
        <taxon>Pseudomonadota</taxon>
        <taxon>Alphaproteobacteria</taxon>
        <taxon>Caulobacterales</taxon>
        <taxon>Caulobacteraceae</taxon>
        <taxon>Caulobacter</taxon>
    </lineage>
</organism>
<dbReference type="Pfam" id="PF13409">
    <property type="entry name" value="GST_N_2"/>
    <property type="match status" value="1"/>
</dbReference>
<evidence type="ECO:0000256" key="1">
    <source>
        <dbReference type="SAM" id="MobiDB-lite"/>
    </source>
</evidence>
<dbReference type="GO" id="GO:0004364">
    <property type="term" value="F:glutathione transferase activity"/>
    <property type="evidence" value="ECO:0007669"/>
    <property type="project" value="UniProtKB-EC"/>
</dbReference>